<protein>
    <submittedName>
        <fullName evidence="10">Precorrin-2 C(20)-methyltransferase</fullName>
        <ecNumber evidence="10">2.1.1.130</ecNumber>
    </submittedName>
</protein>
<keyword evidence="3" id="KW-0169">Cobalamin biosynthesis</keyword>
<dbReference type="AlphaFoldDB" id="A0A165YVF4"/>
<dbReference type="EC" id="2.1.1.130" evidence="10"/>
<evidence type="ECO:0000256" key="7">
    <source>
        <dbReference type="PIRNR" id="PIRNR036427"/>
    </source>
</evidence>
<keyword evidence="4 8" id="KW-0489">Methyltransferase</keyword>
<keyword evidence="11" id="KW-1185">Reference proteome</keyword>
<dbReference type="InterPro" id="IPR014777">
    <property type="entry name" value="4pyrrole_Mease_sub1"/>
</dbReference>
<evidence type="ECO:0000256" key="4">
    <source>
        <dbReference type="ARBA" id="ARBA00022603"/>
    </source>
</evidence>
<evidence type="ECO:0000256" key="3">
    <source>
        <dbReference type="ARBA" id="ARBA00022573"/>
    </source>
</evidence>
<evidence type="ECO:0000256" key="6">
    <source>
        <dbReference type="ARBA" id="ARBA00022691"/>
    </source>
</evidence>
<dbReference type="Gene3D" id="3.40.1010.10">
    <property type="entry name" value="Cobalt-precorrin-4 Transmethylase, Domain 1"/>
    <property type="match status" value="1"/>
</dbReference>
<dbReference type="STRING" id="989403.SAMN05421798_102686"/>
<evidence type="ECO:0000313" key="10">
    <source>
        <dbReference type="EMBL" id="KZL19270.1"/>
    </source>
</evidence>
<dbReference type="PATRIC" id="fig|989403.3.peg.2161"/>
<dbReference type="Proteomes" id="UP000076577">
    <property type="component" value="Unassembled WGS sequence"/>
</dbReference>
<dbReference type="UniPathway" id="UPA00148"/>
<comment type="caution">
    <text evidence="10">The sequence shown here is derived from an EMBL/GenBank/DDBJ whole genome shotgun (WGS) entry which is preliminary data.</text>
</comment>
<reference evidence="10 11" key="1">
    <citation type="journal article" date="2016" name="Front. Microbiol.">
        <title>Comparative Genomic Analysis Reveals a Diverse Repertoire of Genes Involved in Prokaryote-Eukaryote Interactions within the Pseudovibrio Genus.</title>
        <authorList>
            <person name="Romano S."/>
            <person name="Fernandez-Guerra A."/>
            <person name="Reen F.J."/>
            <person name="Glockner F.O."/>
            <person name="Crowley S.P."/>
            <person name="O'Sullivan O."/>
            <person name="Cotter P.D."/>
            <person name="Adams C."/>
            <person name="Dobson A.D."/>
            <person name="O'Gara F."/>
        </authorList>
    </citation>
    <scope>NUCLEOTIDE SEQUENCE [LARGE SCALE GENOMIC DNA]</scope>
    <source>
        <strain evidence="10 11">Ad2</strain>
    </source>
</reference>
<proteinExistence type="inferred from homology"/>
<comment type="similarity">
    <text evidence="2 7 8">Belongs to the precorrin methyltransferase family.</text>
</comment>
<dbReference type="Gene3D" id="3.30.950.10">
    <property type="entry name" value="Methyltransferase, Cobalt-precorrin-4 Transmethylase, Domain 2"/>
    <property type="match status" value="1"/>
</dbReference>
<dbReference type="Pfam" id="PF00590">
    <property type="entry name" value="TP_methylase"/>
    <property type="match status" value="1"/>
</dbReference>
<evidence type="ECO:0000256" key="1">
    <source>
        <dbReference type="ARBA" id="ARBA00004953"/>
    </source>
</evidence>
<dbReference type="GO" id="GO:0030788">
    <property type="term" value="F:precorrin-2 C20-methyltransferase activity"/>
    <property type="evidence" value="ECO:0007669"/>
    <property type="project" value="UniProtKB-EC"/>
</dbReference>
<dbReference type="InterPro" id="IPR003043">
    <property type="entry name" value="Uropor_MeTrfase_CS"/>
</dbReference>
<feature type="domain" description="Tetrapyrrole methylase" evidence="9">
    <location>
        <begin position="19"/>
        <end position="222"/>
    </location>
</feature>
<dbReference type="NCBIfam" id="TIGR01467">
    <property type="entry name" value="cobI_cbiL"/>
    <property type="match status" value="1"/>
</dbReference>
<dbReference type="InterPro" id="IPR006364">
    <property type="entry name" value="CobI/CbiL/CobIJ_dom"/>
</dbReference>
<dbReference type="PIRSF" id="PIRSF036427">
    <property type="entry name" value="Precrrn-2_mtase"/>
    <property type="match status" value="1"/>
</dbReference>
<dbReference type="InterPro" id="IPR014776">
    <property type="entry name" value="4pyrrole_Mease_sub2"/>
</dbReference>
<dbReference type="PANTHER" id="PTHR43467:SF2">
    <property type="entry name" value="COBALT-PRECORRIN-2 C(20)-METHYLTRANSFERASE"/>
    <property type="match status" value="1"/>
</dbReference>
<dbReference type="GO" id="GO:0032259">
    <property type="term" value="P:methylation"/>
    <property type="evidence" value="ECO:0007669"/>
    <property type="project" value="UniProtKB-KW"/>
</dbReference>
<keyword evidence="6" id="KW-0949">S-adenosyl-L-methionine</keyword>
<evidence type="ECO:0000313" key="11">
    <source>
        <dbReference type="Proteomes" id="UP000076577"/>
    </source>
</evidence>
<comment type="pathway">
    <text evidence="1">Cofactor biosynthesis; adenosylcobalamin biosynthesis.</text>
</comment>
<name>A0A165YVF4_9HYPH</name>
<dbReference type="PANTHER" id="PTHR43467">
    <property type="entry name" value="COBALT-PRECORRIN-2 C(20)-METHYLTRANSFERASE"/>
    <property type="match status" value="1"/>
</dbReference>
<evidence type="ECO:0000256" key="8">
    <source>
        <dbReference type="RuleBase" id="RU003960"/>
    </source>
</evidence>
<dbReference type="CDD" id="cd11645">
    <property type="entry name" value="Precorrin_2_C20_MT"/>
    <property type="match status" value="1"/>
</dbReference>
<dbReference type="InterPro" id="IPR000878">
    <property type="entry name" value="4pyrrol_Mease"/>
</dbReference>
<dbReference type="PROSITE" id="PS00839">
    <property type="entry name" value="SUMT_1"/>
    <property type="match status" value="1"/>
</dbReference>
<evidence type="ECO:0000259" key="9">
    <source>
        <dbReference type="Pfam" id="PF00590"/>
    </source>
</evidence>
<sequence>MAPVDASNAVELGEAMIGTLYGVGLGPGDPELLTLKAHRLICAAKTIAYPAAVGTPSFARHIASQFIAEGTCEIPIEMPMKVERFPAKEIYDQAAETISKKLAAGEDVVVLCEGDPFVYGSFMYLYERLQGEFPCVVVPGVSSINACSAALGRPLAARNEVITIIPGPLEDEQLERRIEQSDAFVIMKVGRHLPRVKALLDKMGLLGAAGYVERATLPEMVVARLADYPNETAPYFSMIIVYKGEEAWTLHPQS</sequence>
<gene>
    <name evidence="10" type="primary">cobI</name>
    <name evidence="10" type="ORF">PsAD2_02021</name>
</gene>
<keyword evidence="5 8" id="KW-0808">Transferase</keyword>
<evidence type="ECO:0000256" key="2">
    <source>
        <dbReference type="ARBA" id="ARBA00005879"/>
    </source>
</evidence>
<dbReference type="GO" id="GO:0009236">
    <property type="term" value="P:cobalamin biosynthetic process"/>
    <property type="evidence" value="ECO:0007669"/>
    <property type="project" value="UniProtKB-UniRule"/>
</dbReference>
<evidence type="ECO:0000256" key="5">
    <source>
        <dbReference type="ARBA" id="ARBA00022679"/>
    </source>
</evidence>
<dbReference type="PROSITE" id="PS00840">
    <property type="entry name" value="SUMT_2"/>
    <property type="match status" value="1"/>
</dbReference>
<dbReference type="SUPFAM" id="SSF53790">
    <property type="entry name" value="Tetrapyrrole methylase"/>
    <property type="match status" value="1"/>
</dbReference>
<organism evidence="10 11">
    <name type="scientific">Pseudovibrio axinellae</name>
    <dbReference type="NCBI Taxonomy" id="989403"/>
    <lineage>
        <taxon>Bacteria</taxon>
        <taxon>Pseudomonadati</taxon>
        <taxon>Pseudomonadota</taxon>
        <taxon>Alphaproteobacteria</taxon>
        <taxon>Hyphomicrobiales</taxon>
        <taxon>Stappiaceae</taxon>
        <taxon>Pseudovibrio</taxon>
    </lineage>
</organism>
<dbReference type="EMBL" id="LMCB01000015">
    <property type="protein sequence ID" value="KZL19270.1"/>
    <property type="molecule type" value="Genomic_DNA"/>
</dbReference>
<dbReference type="InterPro" id="IPR035996">
    <property type="entry name" value="4pyrrol_Methylase_sf"/>
</dbReference>
<accession>A0A165YVF4</accession>
<dbReference type="InterPro" id="IPR012382">
    <property type="entry name" value="CobI/CbiL"/>
</dbReference>